<dbReference type="InterPro" id="IPR052177">
    <property type="entry name" value="Divisome_Glycosyl_Hydrolase"/>
</dbReference>
<evidence type="ECO:0000313" key="4">
    <source>
        <dbReference type="EMBL" id="RHA73192.1"/>
    </source>
</evidence>
<comment type="caution">
    <text evidence="4">The sequence shown here is derived from an EMBL/GenBank/DDBJ whole genome shotgun (WGS) entry which is preliminary data.</text>
</comment>
<dbReference type="Gene3D" id="2.60.40.10">
    <property type="entry name" value="Immunoglobulins"/>
    <property type="match status" value="1"/>
</dbReference>
<dbReference type="InterPro" id="IPR017853">
    <property type="entry name" value="GH"/>
</dbReference>
<dbReference type="Proteomes" id="UP000283855">
    <property type="component" value="Unassembled WGS sequence"/>
</dbReference>
<reference evidence="4 5" key="1">
    <citation type="submission" date="2018-08" db="EMBL/GenBank/DDBJ databases">
        <title>A genome reference for cultivated species of the human gut microbiota.</title>
        <authorList>
            <person name="Zou Y."/>
            <person name="Xue W."/>
            <person name="Luo G."/>
        </authorList>
    </citation>
    <scope>NUCLEOTIDE SEQUENCE [LARGE SCALE GENOMIC DNA]</scope>
    <source>
        <strain evidence="4 5">AM42-38</strain>
    </source>
</reference>
<evidence type="ECO:0000259" key="3">
    <source>
        <dbReference type="PROSITE" id="PS50853"/>
    </source>
</evidence>
<sequence length="560" mass="64540">MRILFILFICLGTLLPAQAAPKQEIRASWITTLGGLDWPSQKATSPAGIERQKKELCNILDKLQEANFNTVLFQTRLRGDVIYPSALECFAESLTGHTGQNPGYDPLKFAIEECHRRGMEIHAWMVAIPIGNKRQVGLQGKQSVVRKHPELCKQFRGSWYLDPGNPGTAGYLSLMVREIVANYDIDGIHLDYIRYPEQGEDFPDKDTYRKYGHKQEKSQWRRDNITRIVRQVYTEVKKLKPWVKVSSSPVGKYRDTYRYPSKGWNAYHAVYQDAQKWLKEGIHDAIFPMMYFLGNQFYPFALDWQENKNGRWVIPGLGIYFMHPKEQNWKLDEIVRQLYFLRDIHTDGQAYFRNRFLMDNTKGLMDELEKNFYLYPAVVPPMTWADSIAPSVPTLPCLIPGERQVRMSWHASTDNNPGGIYYRIYASDQYPVNTERAENLICTRTDSTSYLFTPLLPWHQRTYWAVTAVDRFGNESQPLALNIPDSAGIQTITLQNLPRIPENCMLIISDATGQEVLRTAHPTREMLQRLGNGLFRFSIQTPDGQTRLVGMGALNQPLVE</sequence>
<evidence type="ECO:0000256" key="2">
    <source>
        <dbReference type="SAM" id="SignalP"/>
    </source>
</evidence>
<dbReference type="Gene3D" id="3.20.20.80">
    <property type="entry name" value="Glycosidases"/>
    <property type="match status" value="1"/>
</dbReference>
<dbReference type="Pfam" id="PF02638">
    <property type="entry name" value="GHL10"/>
    <property type="match status" value="1"/>
</dbReference>
<feature type="chain" id="PRO_5019404057" evidence="2">
    <location>
        <begin position="20"/>
        <end position="560"/>
    </location>
</feature>
<dbReference type="InterPro" id="IPR003961">
    <property type="entry name" value="FN3_dom"/>
</dbReference>
<feature type="domain" description="Fibronectin type-III" evidence="3">
    <location>
        <begin position="389"/>
        <end position="486"/>
    </location>
</feature>
<gene>
    <name evidence="4" type="ORF">DW921_13850</name>
</gene>
<dbReference type="SUPFAM" id="SSF49265">
    <property type="entry name" value="Fibronectin type III"/>
    <property type="match status" value="1"/>
</dbReference>
<dbReference type="SUPFAM" id="SSF51445">
    <property type="entry name" value="(Trans)glycosidases"/>
    <property type="match status" value="1"/>
</dbReference>
<dbReference type="PANTHER" id="PTHR43405:SF1">
    <property type="entry name" value="GLYCOSYL HYDROLASE DIGH"/>
    <property type="match status" value="1"/>
</dbReference>
<dbReference type="PROSITE" id="PS50853">
    <property type="entry name" value="FN3"/>
    <property type="match status" value="1"/>
</dbReference>
<dbReference type="EMBL" id="QSFT01000042">
    <property type="protein sequence ID" value="RHA73192.1"/>
    <property type="molecule type" value="Genomic_DNA"/>
</dbReference>
<organism evidence="4 5">
    <name type="scientific">Phocaeicola coprophilus</name>
    <dbReference type="NCBI Taxonomy" id="387090"/>
    <lineage>
        <taxon>Bacteria</taxon>
        <taxon>Pseudomonadati</taxon>
        <taxon>Bacteroidota</taxon>
        <taxon>Bacteroidia</taxon>
        <taxon>Bacteroidales</taxon>
        <taxon>Bacteroidaceae</taxon>
        <taxon>Phocaeicola</taxon>
    </lineage>
</organism>
<dbReference type="PANTHER" id="PTHR43405">
    <property type="entry name" value="GLYCOSYL HYDROLASE DIGH"/>
    <property type="match status" value="1"/>
</dbReference>
<accession>A0A413SVS6</accession>
<feature type="signal peptide" evidence="2">
    <location>
        <begin position="1"/>
        <end position="19"/>
    </location>
</feature>
<protein>
    <submittedName>
        <fullName evidence="4">S-layer protein</fullName>
    </submittedName>
</protein>
<name>A0A413SVS6_9BACT</name>
<proteinExistence type="predicted"/>
<dbReference type="RefSeq" id="WP_118400964.1">
    <property type="nucleotide sequence ID" value="NZ_CABJGD010000042.1"/>
</dbReference>
<dbReference type="AlphaFoldDB" id="A0A413SVS6"/>
<evidence type="ECO:0000313" key="5">
    <source>
        <dbReference type="Proteomes" id="UP000283855"/>
    </source>
</evidence>
<dbReference type="InterPro" id="IPR003790">
    <property type="entry name" value="GHL10"/>
</dbReference>
<dbReference type="CDD" id="cd00063">
    <property type="entry name" value="FN3"/>
    <property type="match status" value="1"/>
</dbReference>
<dbReference type="InterPro" id="IPR036116">
    <property type="entry name" value="FN3_sf"/>
</dbReference>
<keyword evidence="1 2" id="KW-0732">Signal</keyword>
<dbReference type="InterPro" id="IPR013783">
    <property type="entry name" value="Ig-like_fold"/>
</dbReference>
<evidence type="ECO:0000256" key="1">
    <source>
        <dbReference type="ARBA" id="ARBA00022729"/>
    </source>
</evidence>